<keyword evidence="3 6" id="KW-0812">Transmembrane</keyword>
<dbReference type="STRING" id="1121455.SAMN02745728_01168"/>
<keyword evidence="8" id="KW-1185">Reference proteome</keyword>
<proteinExistence type="inferred from homology"/>
<comment type="subcellular location">
    <subcellularLocation>
        <location evidence="1">Membrane</location>
        <topology evidence="1">Multi-pass membrane protein</topology>
    </subcellularLocation>
</comment>
<dbReference type="NCBIfam" id="TIGR03718">
    <property type="entry name" value="R_switched_Alx"/>
    <property type="match status" value="1"/>
</dbReference>
<evidence type="ECO:0000256" key="6">
    <source>
        <dbReference type="SAM" id="Phobius"/>
    </source>
</evidence>
<evidence type="ECO:0000313" key="7">
    <source>
        <dbReference type="EMBL" id="SHN60891.1"/>
    </source>
</evidence>
<feature type="transmembrane region" description="Helical" evidence="6">
    <location>
        <begin position="79"/>
        <end position="97"/>
    </location>
</feature>
<feature type="transmembrane region" description="Helical" evidence="6">
    <location>
        <begin position="104"/>
        <end position="123"/>
    </location>
</feature>
<feature type="transmembrane region" description="Helical" evidence="6">
    <location>
        <begin position="263"/>
        <end position="283"/>
    </location>
</feature>
<evidence type="ECO:0000256" key="3">
    <source>
        <dbReference type="ARBA" id="ARBA00022692"/>
    </source>
</evidence>
<comment type="similarity">
    <text evidence="2">Belongs to the TerC family.</text>
</comment>
<protein>
    <submittedName>
        <fullName evidence="7">Tellurite resistance protein TerC</fullName>
    </submittedName>
</protein>
<accession>A0A1M7SR18</accession>
<feature type="transmembrane region" description="Helical" evidence="6">
    <location>
        <begin position="289"/>
        <end position="307"/>
    </location>
</feature>
<name>A0A1M7SR18_9BACT</name>
<dbReference type="GO" id="GO:0016020">
    <property type="term" value="C:membrane"/>
    <property type="evidence" value="ECO:0007669"/>
    <property type="project" value="UniProtKB-SubCell"/>
</dbReference>
<evidence type="ECO:0000256" key="5">
    <source>
        <dbReference type="ARBA" id="ARBA00023136"/>
    </source>
</evidence>
<feature type="transmembrane region" description="Helical" evidence="6">
    <location>
        <begin position="230"/>
        <end position="251"/>
    </location>
</feature>
<evidence type="ECO:0000256" key="2">
    <source>
        <dbReference type="ARBA" id="ARBA00007511"/>
    </source>
</evidence>
<keyword evidence="4 6" id="KW-1133">Transmembrane helix</keyword>
<reference evidence="7 8" key="1">
    <citation type="submission" date="2016-12" db="EMBL/GenBank/DDBJ databases">
        <authorList>
            <person name="Song W.-J."/>
            <person name="Kurnit D.M."/>
        </authorList>
    </citation>
    <scope>NUCLEOTIDE SEQUENCE [LARGE SCALE GENOMIC DNA]</scope>
    <source>
        <strain evidence="7 8">DSM 11393</strain>
    </source>
</reference>
<evidence type="ECO:0000256" key="1">
    <source>
        <dbReference type="ARBA" id="ARBA00004141"/>
    </source>
</evidence>
<dbReference type="Proteomes" id="UP000186469">
    <property type="component" value="Unassembled WGS sequence"/>
</dbReference>
<dbReference type="RefSeq" id="WP_072696972.1">
    <property type="nucleotide sequence ID" value="NZ_FRDI01000004.1"/>
</dbReference>
<evidence type="ECO:0000256" key="4">
    <source>
        <dbReference type="ARBA" id="ARBA00022989"/>
    </source>
</evidence>
<dbReference type="EMBL" id="FRDI01000004">
    <property type="protein sequence ID" value="SHN60891.1"/>
    <property type="molecule type" value="Genomic_DNA"/>
</dbReference>
<sequence length="317" mass="35932">MIGHYSWLEILLFVVFVAVALLVDLFAHKKDVHISMKNALSWSVFWVLVSLGFAFYVGVTHGVNDSSLFLAGYLLEKSLSVDNLFVIMAIFTAFSIKDKYQHRVLYYGILGALFLRLIFVALGSSILELFGVYALTVFGIFILWSAWKMWQHMDKDHEEVEDYSNHWSVRIVKRFFPVHNKLVGHDFFVRIDGKLFATPLFVCLVVVEFADIMFAFDSVPAIIAITQEPFLVYTSNIFAILGLRSMYFLLAAAKRYLCHLEKAVIAILVFIGFKMLLSVVGFGHISPTISLIIVIGLLSLGIIGSFTHPKVKKDKEQ</sequence>
<dbReference type="PANTHER" id="PTHR30238:SF0">
    <property type="entry name" value="THYLAKOID MEMBRANE PROTEIN TERC, CHLOROPLASTIC"/>
    <property type="match status" value="1"/>
</dbReference>
<dbReference type="AlphaFoldDB" id="A0A1M7SR18"/>
<dbReference type="Pfam" id="PF03741">
    <property type="entry name" value="TerC"/>
    <property type="match status" value="1"/>
</dbReference>
<dbReference type="InterPro" id="IPR022369">
    <property type="entry name" value="Integral_membrane_TerC_rswitch"/>
</dbReference>
<feature type="transmembrane region" description="Helical" evidence="6">
    <location>
        <begin position="39"/>
        <end position="59"/>
    </location>
</feature>
<evidence type="ECO:0000313" key="8">
    <source>
        <dbReference type="Proteomes" id="UP000186469"/>
    </source>
</evidence>
<gene>
    <name evidence="7" type="ORF">SAMN02745728_01168</name>
</gene>
<feature type="transmembrane region" description="Helical" evidence="6">
    <location>
        <begin position="6"/>
        <end position="27"/>
    </location>
</feature>
<dbReference type="InterPro" id="IPR005496">
    <property type="entry name" value="Integral_membrane_TerC"/>
</dbReference>
<feature type="transmembrane region" description="Helical" evidence="6">
    <location>
        <begin position="200"/>
        <end position="224"/>
    </location>
</feature>
<dbReference type="OrthoDB" id="9783692at2"/>
<organism evidence="7 8">
    <name type="scientific">Desulfovibrio litoralis DSM 11393</name>
    <dbReference type="NCBI Taxonomy" id="1121455"/>
    <lineage>
        <taxon>Bacteria</taxon>
        <taxon>Pseudomonadati</taxon>
        <taxon>Thermodesulfobacteriota</taxon>
        <taxon>Desulfovibrionia</taxon>
        <taxon>Desulfovibrionales</taxon>
        <taxon>Desulfovibrionaceae</taxon>
        <taxon>Desulfovibrio</taxon>
    </lineage>
</organism>
<dbReference type="PANTHER" id="PTHR30238">
    <property type="entry name" value="MEMBRANE BOUND PREDICTED REDOX MODULATOR"/>
    <property type="match status" value="1"/>
</dbReference>
<feature type="transmembrane region" description="Helical" evidence="6">
    <location>
        <begin position="129"/>
        <end position="147"/>
    </location>
</feature>
<keyword evidence="5 6" id="KW-0472">Membrane</keyword>